<accession>A0A4Y2CGS5</accession>
<reference evidence="1 2" key="1">
    <citation type="journal article" date="2019" name="Sci. Rep.">
        <title>Orb-weaving spider Araneus ventricosus genome elucidates the spidroin gene catalogue.</title>
        <authorList>
            <person name="Kono N."/>
            <person name="Nakamura H."/>
            <person name="Ohtoshi R."/>
            <person name="Moran D.A.P."/>
            <person name="Shinohara A."/>
            <person name="Yoshida Y."/>
            <person name="Fujiwara M."/>
            <person name="Mori M."/>
            <person name="Tomita M."/>
            <person name="Arakawa K."/>
        </authorList>
    </citation>
    <scope>NUCLEOTIDE SEQUENCE [LARGE SCALE GENOMIC DNA]</scope>
</reference>
<evidence type="ECO:0000313" key="1">
    <source>
        <dbReference type="EMBL" id="GBM03154.1"/>
    </source>
</evidence>
<dbReference type="AlphaFoldDB" id="A0A4Y2CGS5"/>
<organism evidence="1 2">
    <name type="scientific">Araneus ventricosus</name>
    <name type="common">Orbweaver spider</name>
    <name type="synonym">Epeira ventricosa</name>
    <dbReference type="NCBI Taxonomy" id="182803"/>
    <lineage>
        <taxon>Eukaryota</taxon>
        <taxon>Metazoa</taxon>
        <taxon>Ecdysozoa</taxon>
        <taxon>Arthropoda</taxon>
        <taxon>Chelicerata</taxon>
        <taxon>Arachnida</taxon>
        <taxon>Araneae</taxon>
        <taxon>Araneomorphae</taxon>
        <taxon>Entelegynae</taxon>
        <taxon>Araneoidea</taxon>
        <taxon>Araneidae</taxon>
        <taxon>Araneus</taxon>
    </lineage>
</organism>
<feature type="non-terminal residue" evidence="1">
    <location>
        <position position="73"/>
    </location>
</feature>
<sequence>MGQGTDRRKTVMDGLGQADCQKRLESRQNRKKAPVKRCWKDLCVVRGLEVRLGNKFCLQVLANNRPKVNCDDE</sequence>
<proteinExistence type="predicted"/>
<protein>
    <submittedName>
        <fullName evidence="1">Uncharacterized protein</fullName>
    </submittedName>
</protein>
<gene>
    <name evidence="1" type="ORF">AVEN_118843_1</name>
</gene>
<evidence type="ECO:0000313" key="2">
    <source>
        <dbReference type="Proteomes" id="UP000499080"/>
    </source>
</evidence>
<dbReference type="EMBL" id="BGPR01086369">
    <property type="protein sequence ID" value="GBM03154.1"/>
    <property type="molecule type" value="Genomic_DNA"/>
</dbReference>
<comment type="caution">
    <text evidence="1">The sequence shown here is derived from an EMBL/GenBank/DDBJ whole genome shotgun (WGS) entry which is preliminary data.</text>
</comment>
<dbReference type="Proteomes" id="UP000499080">
    <property type="component" value="Unassembled WGS sequence"/>
</dbReference>
<name>A0A4Y2CGS5_ARAVE</name>
<keyword evidence="2" id="KW-1185">Reference proteome</keyword>